<dbReference type="InterPro" id="IPR018490">
    <property type="entry name" value="cNMP-bd_dom_sf"/>
</dbReference>
<dbReference type="EMBL" id="FN543107">
    <property type="protein sequence ID" value="CBA32326.1"/>
    <property type="molecule type" value="Genomic_DNA"/>
</dbReference>
<protein>
    <recommendedName>
        <fullName evidence="4">HTH crp-type domain-containing protein</fullName>
    </recommendedName>
</protein>
<proteinExistence type="predicted"/>
<dbReference type="InterPro" id="IPR036388">
    <property type="entry name" value="WH-like_DNA-bd_sf"/>
</dbReference>
<sequence length="206" mass="22171">MSGDERAALNLGVGFAMSVSQIQSIWRLESGAMRVGNLREDGEVELVSIALPGDLVGVEYWAGEQVALHASAVLPTRLVAVDMSSMPMEAVLREALLTARRRCLEIVSVRSGPVAERVRSLLLLLADAMGALPGKALPSIKETAELVGSTPETVSRVLSHLKQLQLLVDRRRGKGALDIDLLRDARFAEGMTSSGVRLQPNAFQTM</sequence>
<evidence type="ECO:0000313" key="5">
    <source>
        <dbReference type="EMBL" id="CBA32326.1"/>
    </source>
</evidence>
<dbReference type="GO" id="GO:0006355">
    <property type="term" value="P:regulation of DNA-templated transcription"/>
    <property type="evidence" value="ECO:0007669"/>
    <property type="project" value="InterPro"/>
</dbReference>
<dbReference type="GO" id="GO:0003677">
    <property type="term" value="F:DNA binding"/>
    <property type="evidence" value="ECO:0007669"/>
    <property type="project" value="UniProtKB-KW"/>
</dbReference>
<dbReference type="SUPFAM" id="SSF51206">
    <property type="entry name" value="cAMP-binding domain-like"/>
    <property type="match status" value="1"/>
</dbReference>
<keyword evidence="1" id="KW-0805">Transcription regulation</keyword>
<dbReference type="Gene3D" id="2.60.120.10">
    <property type="entry name" value="Jelly Rolls"/>
    <property type="match status" value="1"/>
</dbReference>
<dbReference type="InterPro" id="IPR036390">
    <property type="entry name" value="WH_DNA-bd_sf"/>
</dbReference>
<evidence type="ECO:0000256" key="1">
    <source>
        <dbReference type="ARBA" id="ARBA00023015"/>
    </source>
</evidence>
<keyword evidence="2" id="KW-0238">DNA-binding</keyword>
<keyword evidence="3" id="KW-0804">Transcription</keyword>
<dbReference type="InterPro" id="IPR012318">
    <property type="entry name" value="HTH_CRP"/>
</dbReference>
<dbReference type="Gene3D" id="1.10.10.10">
    <property type="entry name" value="Winged helix-like DNA-binding domain superfamily/Winged helix DNA-binding domain"/>
    <property type="match status" value="1"/>
</dbReference>
<dbReference type="InterPro" id="IPR014710">
    <property type="entry name" value="RmlC-like_jellyroll"/>
</dbReference>
<name>C9YF02_CURXX</name>
<evidence type="ECO:0000256" key="2">
    <source>
        <dbReference type="ARBA" id="ARBA00023125"/>
    </source>
</evidence>
<dbReference type="SUPFAM" id="SSF46785">
    <property type="entry name" value="Winged helix' DNA-binding domain"/>
    <property type="match status" value="1"/>
</dbReference>
<evidence type="ECO:0000259" key="4">
    <source>
        <dbReference type="PROSITE" id="PS51063"/>
    </source>
</evidence>
<organism evidence="5">
    <name type="scientific">Curvibacter symbiont subsp. Hydra magnipapillata</name>
    <dbReference type="NCBI Taxonomy" id="667019"/>
    <lineage>
        <taxon>Bacteria</taxon>
        <taxon>Pseudomonadati</taxon>
        <taxon>Pseudomonadota</taxon>
        <taxon>Betaproteobacteria</taxon>
        <taxon>Burkholderiales</taxon>
        <taxon>Comamonadaceae</taxon>
        <taxon>Curvibacter</taxon>
    </lineage>
</organism>
<feature type="domain" description="HTH crp-type" evidence="4">
    <location>
        <begin position="112"/>
        <end position="180"/>
    </location>
</feature>
<dbReference type="Pfam" id="PF13545">
    <property type="entry name" value="HTH_Crp_2"/>
    <property type="match status" value="1"/>
</dbReference>
<gene>
    <name evidence="5" type="ORF">Csp_D31580</name>
</gene>
<dbReference type="PROSITE" id="PS51063">
    <property type="entry name" value="HTH_CRP_2"/>
    <property type="match status" value="1"/>
</dbReference>
<dbReference type="AlphaFoldDB" id="C9YF02"/>
<reference evidence="5" key="1">
    <citation type="journal article" date="2010" name="Nature">
        <title>The Dynamic genome of Hydra.</title>
        <authorList>
            <person name="Chapman J.A."/>
            <person name="Kirkness E.F."/>
            <person name="Simakov O."/>
            <person name="Hampson S.E."/>
            <person name="Mitros T."/>
            <person name="Weinmaier T."/>
            <person name="Rattei T."/>
            <person name="Balasubramanian P.G."/>
            <person name="Borman J."/>
            <person name="Busam D."/>
            <person name="Disbennett K."/>
            <person name="Pfannkoch C."/>
            <person name="Sumin N."/>
            <person name="Sutton G."/>
            <person name="Viswanathan L."/>
            <person name="Walenz B."/>
            <person name="Goodstein D.M."/>
            <person name="Hellsten U."/>
            <person name="Kawashima T."/>
            <person name="Prochnik S.E."/>
            <person name="Putnam N.H."/>
            <person name="Shu S."/>
            <person name="Blumberg B."/>
            <person name="Dana C.E."/>
            <person name="Gee L."/>
            <person name="Kibler D.F."/>
            <person name="Law L."/>
            <person name="Lindgens D."/>
            <person name="Martinez D.E."/>
            <person name="Peng J."/>
            <person name="Wigge P.A."/>
            <person name="Bertulat B."/>
            <person name="Guder C."/>
            <person name="Nakamura Y."/>
            <person name="Ozbek S."/>
            <person name="Watanabe H."/>
            <person name="Khalturin K."/>
            <person name="Hemmrich G."/>
            <person name="Franke A."/>
            <person name="Augustin R."/>
            <person name="Fraune S."/>
            <person name="Hayakawa E."/>
            <person name="Hayakawa S."/>
            <person name="Hirose M."/>
            <person name="Hwang J."/>
            <person name="Ikeo K."/>
            <person name="Nishimiya-Fujisawa C."/>
            <person name="Ogura A."/>
            <person name="Takahashi T."/>
            <person name="Steinmetz P.R."/>
            <person name="Zhang X."/>
            <person name="Aufschnaiter R."/>
            <person name="Eder M.K."/>
            <person name="Gorny A.K."/>
            <person name="Salvenmoser W."/>
            <person name="Heimberg A.M."/>
            <person name="Wheeler B.M."/>
            <person name="Peterson K.J."/>
            <person name="Boettger A."/>
            <person name="Tischler P."/>
            <person name="Wolf A."/>
            <person name="Gojobori T."/>
            <person name="Remington K.A."/>
            <person name="Strausberg R.L."/>
            <person name="Venter J."/>
            <person name="Technau U."/>
            <person name="Hobmayer B."/>
            <person name="Bosch T.C."/>
            <person name="Holstein T.W."/>
            <person name="Fujisawa T."/>
            <person name="Bode H.R."/>
            <person name="David C.N."/>
            <person name="Rokhsar D.S."/>
            <person name="Steele R.E."/>
        </authorList>
    </citation>
    <scope>NUCLEOTIDE SEQUENCE</scope>
</reference>
<accession>C9YF02</accession>
<evidence type="ECO:0000256" key="3">
    <source>
        <dbReference type="ARBA" id="ARBA00023163"/>
    </source>
</evidence>